<proteinExistence type="predicted"/>
<keyword evidence="3" id="KW-1185">Reference proteome</keyword>
<feature type="region of interest" description="Disordered" evidence="1">
    <location>
        <begin position="27"/>
        <end position="77"/>
    </location>
</feature>
<comment type="caution">
    <text evidence="2">The sequence shown here is derived from an EMBL/GenBank/DDBJ whole genome shotgun (WGS) entry which is preliminary data.</text>
</comment>
<feature type="compositionally biased region" description="Low complexity" evidence="1">
    <location>
        <begin position="41"/>
        <end position="62"/>
    </location>
</feature>
<evidence type="ECO:0000256" key="1">
    <source>
        <dbReference type="SAM" id="MobiDB-lite"/>
    </source>
</evidence>
<accession>A0A369UP88</accession>
<reference evidence="2 3" key="1">
    <citation type="submission" date="2018-07" db="EMBL/GenBank/DDBJ databases">
        <title>Dyella tabacisoli L4-6T, whole genome shotgun sequence.</title>
        <authorList>
            <person name="Zhou X.-K."/>
            <person name="Li W.-J."/>
            <person name="Duan Y.-Q."/>
        </authorList>
    </citation>
    <scope>NUCLEOTIDE SEQUENCE [LARGE SCALE GENOMIC DNA]</scope>
    <source>
        <strain evidence="2 3">L4-6</strain>
    </source>
</reference>
<sequence>MQASAATVYKCSGNSGQVVYQDAPCAKHQQQQTLNLRDDSAPIAPSTPSAPSAPAAQATATPEPRPAQAPSPSAPLPLMYACTRATDGKPYLSDNGDPQPYLAPFGMLGAVQQPLGQVYGGRRGAGISAPESNRGRVTSGLIANNYVWVQDMCRELSPRETCRALRDAYDENEHKLQRAFKSDRPALEQRESELLGQLSNC</sequence>
<name>A0A369UP88_9GAMM</name>
<evidence type="ECO:0000313" key="3">
    <source>
        <dbReference type="Proteomes" id="UP000253782"/>
    </source>
</evidence>
<dbReference type="OrthoDB" id="5974779at2"/>
<organism evidence="2 3">
    <name type="scientific">Dyella tabacisoli</name>
    <dbReference type="NCBI Taxonomy" id="2282381"/>
    <lineage>
        <taxon>Bacteria</taxon>
        <taxon>Pseudomonadati</taxon>
        <taxon>Pseudomonadota</taxon>
        <taxon>Gammaproteobacteria</taxon>
        <taxon>Lysobacterales</taxon>
        <taxon>Rhodanobacteraceae</taxon>
        <taxon>Dyella</taxon>
    </lineage>
</organism>
<feature type="compositionally biased region" description="Pro residues" evidence="1">
    <location>
        <begin position="63"/>
        <end position="75"/>
    </location>
</feature>
<gene>
    <name evidence="2" type="ORF">DVJ77_08380</name>
</gene>
<dbReference type="EMBL" id="QQAH01000007">
    <property type="protein sequence ID" value="RDD82143.1"/>
    <property type="molecule type" value="Genomic_DNA"/>
</dbReference>
<dbReference type="AlphaFoldDB" id="A0A369UP88"/>
<protein>
    <submittedName>
        <fullName evidence="2">DUF4124 domain-containing protein</fullName>
    </submittedName>
</protein>
<dbReference type="Proteomes" id="UP000253782">
    <property type="component" value="Unassembled WGS sequence"/>
</dbReference>
<evidence type="ECO:0000313" key="2">
    <source>
        <dbReference type="EMBL" id="RDD82143.1"/>
    </source>
</evidence>